<feature type="non-terminal residue" evidence="1">
    <location>
        <position position="1"/>
    </location>
</feature>
<dbReference type="InterPro" id="IPR023214">
    <property type="entry name" value="HAD_sf"/>
</dbReference>
<comment type="caution">
    <text evidence="1">The sequence shown here is derived from an EMBL/GenBank/DDBJ whole genome shotgun (WGS) entry which is preliminary data.</text>
</comment>
<dbReference type="AlphaFoldDB" id="A0A397C8R8"/>
<organism evidence="1 3">
    <name type="scientific">Aphanomyces astaci</name>
    <name type="common">Crayfish plague agent</name>
    <dbReference type="NCBI Taxonomy" id="112090"/>
    <lineage>
        <taxon>Eukaryota</taxon>
        <taxon>Sar</taxon>
        <taxon>Stramenopiles</taxon>
        <taxon>Oomycota</taxon>
        <taxon>Saprolegniomycetes</taxon>
        <taxon>Saprolegniales</taxon>
        <taxon>Verrucalvaceae</taxon>
        <taxon>Aphanomyces</taxon>
    </lineage>
</organism>
<evidence type="ECO:0000313" key="1">
    <source>
        <dbReference type="EMBL" id="RHY38090.1"/>
    </source>
</evidence>
<evidence type="ECO:0000313" key="3">
    <source>
        <dbReference type="Proteomes" id="UP000265716"/>
    </source>
</evidence>
<gene>
    <name evidence="2" type="ORF">DYB28_011117</name>
    <name evidence="1" type="ORF">DYB38_007708</name>
</gene>
<sequence>TTGVEDGLQDLVLDFIEKLRLTRIKIWGVMDNHIDTAVKVARSANLLCWCRDMLQQPNVALCNEGPVVDACKVVLACHVSPLVMALLK</sequence>
<proteinExistence type="predicted"/>
<evidence type="ECO:0000313" key="4">
    <source>
        <dbReference type="Proteomes" id="UP000275652"/>
    </source>
</evidence>
<evidence type="ECO:0000313" key="2">
    <source>
        <dbReference type="EMBL" id="RLO13992.1"/>
    </source>
</evidence>
<name>A0A397C8R8_APHAT</name>
<dbReference type="Proteomes" id="UP000265716">
    <property type="component" value="Unassembled WGS sequence"/>
</dbReference>
<dbReference type="Gene3D" id="3.40.50.1000">
    <property type="entry name" value="HAD superfamily/HAD-like"/>
    <property type="match status" value="1"/>
</dbReference>
<protein>
    <submittedName>
        <fullName evidence="1">Uncharacterized protein</fullName>
    </submittedName>
</protein>
<reference evidence="1 3" key="2">
    <citation type="submission" date="2018-08" db="EMBL/GenBank/DDBJ databases">
        <title>Aphanomyces genome sequencing and annotation.</title>
        <authorList>
            <person name="Minardi D."/>
            <person name="Oidtmann B."/>
            <person name="Van Der Giezen M."/>
            <person name="Studholme D.J."/>
        </authorList>
    </citation>
    <scope>NUCLEOTIDE SEQUENCE [LARGE SCALE GENOMIC DNA]</scope>
    <source>
        <strain evidence="1 3">SA</strain>
    </source>
</reference>
<dbReference type="Proteomes" id="UP000275652">
    <property type="component" value="Unassembled WGS sequence"/>
</dbReference>
<dbReference type="EMBL" id="QUTC01011891">
    <property type="protein sequence ID" value="RHY38090.1"/>
    <property type="molecule type" value="Genomic_DNA"/>
</dbReference>
<dbReference type="EMBL" id="QUTI01000976">
    <property type="protein sequence ID" value="RLO13992.1"/>
    <property type="molecule type" value="Genomic_DNA"/>
</dbReference>
<accession>A0A397C8R8</accession>
<reference evidence="2 4" key="1">
    <citation type="journal article" date="2018" name="J. Invertebr. Pathol.">
        <title>New genotyping method for the causative agent of crayfish plague (Aphanomyces astaci) based on whole genome data.</title>
        <authorList>
            <person name="Minardi D."/>
            <person name="Studholme D.J."/>
            <person name="van der Giezen M."/>
            <person name="Pretto T."/>
            <person name="Oidtmann B."/>
        </authorList>
    </citation>
    <scope>NUCLEOTIDE SEQUENCE [LARGE SCALE GENOMIC DNA]</scope>
    <source>
        <strain evidence="2 4">KB13</strain>
    </source>
</reference>